<gene>
    <name evidence="1" type="primary">96</name>
    <name evidence="1" type="ORF">DS6A_96</name>
</gene>
<organism evidence="1 2">
    <name type="scientific">Mycobacterium phage DS6A</name>
    <dbReference type="NCBI Taxonomy" id="45764"/>
    <lineage>
        <taxon>Viruses</taxon>
        <taxon>Duplodnaviria</taxon>
        <taxon>Heunggongvirae</taxon>
        <taxon>Uroviricota</taxon>
        <taxon>Caudoviricetes</taxon>
        <taxon>Hnatkovirus</taxon>
        <taxon>Hnatkovirus DS6A</taxon>
    </lineage>
</organism>
<proteinExistence type="predicted"/>
<accession>G8I4K6</accession>
<dbReference type="RefSeq" id="YP_009018784.1">
    <property type="nucleotide sequence ID" value="NC_023744.1"/>
</dbReference>
<dbReference type="GeneID" id="18990094"/>
<protein>
    <submittedName>
        <fullName evidence="1">Uncharacterized protein</fullName>
    </submittedName>
</protein>
<reference evidence="1 2" key="1">
    <citation type="journal article" date="2012" name="J. Virol.">
        <title>Complete Genome Sequences of 138 Mycobacteriophages.</title>
        <authorList>
            <consortium name="the Science Education Alliance Phage Hunters Advancing Genomics and Evolutionary Science Program"/>
            <consortium name="the KwaZulu-Natal Research Institute for Tuberculosis and HIV Mycobacterial Genetics Course Students"/>
            <consortium name="the Phage Hunters Integrating Research and Education Program"/>
            <person name="Hatfull G.F."/>
        </authorList>
    </citation>
    <scope>NUCLEOTIDE SEQUENCE [LARGE SCALE GENOMIC DNA]</scope>
</reference>
<dbReference type="EMBL" id="JN698994">
    <property type="protein sequence ID" value="AER47650.1"/>
    <property type="molecule type" value="Genomic_DNA"/>
</dbReference>
<name>G8I4K6_9CAUD</name>
<sequence length="71" mass="8110">MNTTTATQFPNYSVGTRVRWTHQFQPGVVTGHTRRGMPIVQIDGDDRGFAIHWGQLTTEANYQDLIARYTK</sequence>
<dbReference type="Proteomes" id="UP000005857">
    <property type="component" value="Segment"/>
</dbReference>
<evidence type="ECO:0000313" key="1">
    <source>
        <dbReference type="EMBL" id="AER47650.1"/>
    </source>
</evidence>
<evidence type="ECO:0000313" key="2">
    <source>
        <dbReference type="Proteomes" id="UP000005857"/>
    </source>
</evidence>
<dbReference type="KEGG" id="vg:18990094"/>
<keyword evidence="2" id="KW-1185">Reference proteome</keyword>